<proteinExistence type="inferred from homology"/>
<gene>
    <name evidence="8" type="ORF">H257_08762</name>
</gene>
<comment type="cofactor">
    <cofactor evidence="6">
        <name>Zn(2+)</name>
        <dbReference type="ChEBI" id="CHEBI:29105"/>
    </cofactor>
    <text evidence="6">Binds 1 zinc ion per subunit.</text>
</comment>
<dbReference type="PANTHER" id="PTHR22726:SF1">
    <property type="entry name" value="METALLOENDOPEPTIDASE OMA1, MITOCHONDRIAL"/>
    <property type="match status" value="1"/>
</dbReference>
<evidence type="ECO:0000256" key="4">
    <source>
        <dbReference type="ARBA" id="ARBA00022833"/>
    </source>
</evidence>
<accession>W4GDG1</accession>
<sequence length="375" mass="41665">MTFVSFVPASTSMFSRAIRRVAVTGPKFTRGKYSIRVSKEKDVSFATAHVDDPFHHFVLNGCWGLTALATSTAFYQFVTNLHTVPITGRTQVVVFNREDDTEMGNQHAKEALAGKTLVNSGPRFKMVKDVATRLVAVADKIFEPGFQWQIYVVQDPQINACCFMGGKMFVYTGLLDFIDAMVEQGICSNKYNALATVLGHEIAHALARHTAETLSYLPVLIALSLLTVDSELIASIFTYFCQLPFSRLHETEADHIGLMLMAAACYDPSEAPKFWEGMKLVNEEGIDWFSTHPADDKRQKHLEQLTAEAIAYQDKASWCGDMQSKVSQLIYRRITRRRATAGTTHSAEMAAMWDGMQATTNQPPPPPPATTIPVP</sequence>
<evidence type="ECO:0000256" key="6">
    <source>
        <dbReference type="RuleBase" id="RU003983"/>
    </source>
</evidence>
<evidence type="ECO:0000256" key="3">
    <source>
        <dbReference type="ARBA" id="ARBA00022801"/>
    </source>
</evidence>
<keyword evidence="1 6" id="KW-0645">Protease</keyword>
<feature type="domain" description="Peptidase M48" evidence="7">
    <location>
        <begin position="129"/>
        <end position="305"/>
    </location>
</feature>
<dbReference type="GeneID" id="20810758"/>
<dbReference type="InterPro" id="IPR051156">
    <property type="entry name" value="Mito/Outer_Membr_Metalloprot"/>
</dbReference>
<name>W4GDG1_APHAT</name>
<dbReference type="Pfam" id="PF01435">
    <property type="entry name" value="Peptidase_M48"/>
    <property type="match status" value="1"/>
</dbReference>
<comment type="similarity">
    <text evidence="6">Belongs to the peptidase M48 family.</text>
</comment>
<evidence type="ECO:0000256" key="2">
    <source>
        <dbReference type="ARBA" id="ARBA00022723"/>
    </source>
</evidence>
<keyword evidence="2" id="KW-0479">Metal-binding</keyword>
<evidence type="ECO:0000313" key="8">
    <source>
        <dbReference type="EMBL" id="ETV77316.1"/>
    </source>
</evidence>
<evidence type="ECO:0000256" key="5">
    <source>
        <dbReference type="ARBA" id="ARBA00023049"/>
    </source>
</evidence>
<dbReference type="GO" id="GO:0016020">
    <property type="term" value="C:membrane"/>
    <property type="evidence" value="ECO:0007669"/>
    <property type="project" value="TreeGrafter"/>
</dbReference>
<keyword evidence="4 6" id="KW-0862">Zinc</keyword>
<dbReference type="STRING" id="112090.W4GDG1"/>
<keyword evidence="3 6" id="KW-0378">Hydrolase</keyword>
<dbReference type="Gene3D" id="3.30.2010.10">
    <property type="entry name" value="Metalloproteases ('zincins'), catalytic domain"/>
    <property type="match status" value="1"/>
</dbReference>
<dbReference type="GO" id="GO:0046872">
    <property type="term" value="F:metal ion binding"/>
    <property type="evidence" value="ECO:0007669"/>
    <property type="project" value="UniProtKB-KW"/>
</dbReference>
<dbReference type="AlphaFoldDB" id="W4GDG1"/>
<dbReference type="EMBL" id="KI913133">
    <property type="protein sequence ID" value="ETV77316.1"/>
    <property type="molecule type" value="Genomic_DNA"/>
</dbReference>
<dbReference type="PANTHER" id="PTHR22726">
    <property type="entry name" value="METALLOENDOPEPTIDASE OMA1"/>
    <property type="match status" value="1"/>
</dbReference>
<dbReference type="OrthoDB" id="7464992at2759"/>
<protein>
    <recommendedName>
        <fullName evidence="7">Peptidase M48 domain-containing protein</fullName>
    </recommendedName>
</protein>
<dbReference type="GO" id="GO:0051603">
    <property type="term" value="P:proteolysis involved in protein catabolic process"/>
    <property type="evidence" value="ECO:0007669"/>
    <property type="project" value="TreeGrafter"/>
</dbReference>
<reference evidence="8" key="1">
    <citation type="submission" date="2013-12" db="EMBL/GenBank/DDBJ databases">
        <title>The Genome Sequence of Aphanomyces astaci APO3.</title>
        <authorList>
            <consortium name="The Broad Institute Genomics Platform"/>
            <person name="Russ C."/>
            <person name="Tyler B."/>
            <person name="van West P."/>
            <person name="Dieguez-Uribeondo J."/>
            <person name="Young S.K."/>
            <person name="Zeng Q."/>
            <person name="Gargeya S."/>
            <person name="Fitzgerald M."/>
            <person name="Abouelleil A."/>
            <person name="Alvarado L."/>
            <person name="Chapman S.B."/>
            <person name="Gainer-Dewar J."/>
            <person name="Goldberg J."/>
            <person name="Griggs A."/>
            <person name="Gujja S."/>
            <person name="Hansen M."/>
            <person name="Howarth C."/>
            <person name="Imamovic A."/>
            <person name="Ireland A."/>
            <person name="Larimer J."/>
            <person name="McCowan C."/>
            <person name="Murphy C."/>
            <person name="Pearson M."/>
            <person name="Poon T.W."/>
            <person name="Priest M."/>
            <person name="Roberts A."/>
            <person name="Saif S."/>
            <person name="Shea T."/>
            <person name="Sykes S."/>
            <person name="Wortman J."/>
            <person name="Nusbaum C."/>
            <person name="Birren B."/>
        </authorList>
    </citation>
    <scope>NUCLEOTIDE SEQUENCE [LARGE SCALE GENOMIC DNA]</scope>
    <source>
        <strain evidence="8">APO3</strain>
    </source>
</reference>
<evidence type="ECO:0000259" key="7">
    <source>
        <dbReference type="Pfam" id="PF01435"/>
    </source>
</evidence>
<dbReference type="VEuPathDB" id="FungiDB:H257_08762"/>
<organism evidence="8">
    <name type="scientific">Aphanomyces astaci</name>
    <name type="common">Crayfish plague agent</name>
    <dbReference type="NCBI Taxonomy" id="112090"/>
    <lineage>
        <taxon>Eukaryota</taxon>
        <taxon>Sar</taxon>
        <taxon>Stramenopiles</taxon>
        <taxon>Oomycota</taxon>
        <taxon>Saprolegniomycetes</taxon>
        <taxon>Saprolegniales</taxon>
        <taxon>Verrucalvaceae</taxon>
        <taxon>Aphanomyces</taxon>
    </lineage>
</organism>
<dbReference type="CDD" id="cd07331">
    <property type="entry name" value="M48C_Oma1_like"/>
    <property type="match status" value="1"/>
</dbReference>
<keyword evidence="5 6" id="KW-0482">Metalloprotease</keyword>
<dbReference type="InterPro" id="IPR001915">
    <property type="entry name" value="Peptidase_M48"/>
</dbReference>
<evidence type="ECO:0000256" key="1">
    <source>
        <dbReference type="ARBA" id="ARBA00022670"/>
    </source>
</evidence>
<dbReference type="GO" id="GO:0004222">
    <property type="term" value="F:metalloendopeptidase activity"/>
    <property type="evidence" value="ECO:0007669"/>
    <property type="project" value="InterPro"/>
</dbReference>
<dbReference type="RefSeq" id="XP_009833103.1">
    <property type="nucleotide sequence ID" value="XM_009834801.1"/>
</dbReference>